<dbReference type="SFLD" id="SFLDG00358">
    <property type="entry name" value="Main_(cytGST)"/>
    <property type="match status" value="1"/>
</dbReference>
<dbReference type="Gene3D" id="3.40.30.10">
    <property type="entry name" value="Glutaredoxin"/>
    <property type="match status" value="1"/>
</dbReference>
<dbReference type="InterPro" id="IPR040079">
    <property type="entry name" value="Glutathione_S-Trfase"/>
</dbReference>
<sequence>MPSNDGVLAVARSFRVLVIGGSYGGLSAALNLWDLSRGRLPRFNYAYDGPPPAHRIPIQTTIVDERDGYYHLIGSPKSLACEKLAAESWTRFQDIPALKSPNFKIIQGSVSKVDCTTKVAHITDTATKSTITEPYDYLIVASGLRRAYPTVPKSLRRDEFLEEARKHTDSVRNAQGVVIVGGGAVGVEMAAELKMLEPQQKVTLIHSRDRLLSSEPLPDDFAEQVYSILQEGGVEVILGQRVVDTVAIDAEADQRMWRLTLGNGRQITTGHVLSAISRCIPTSTYLPQHLLDEAGYVKVNSSLQFSGNLPHAEHHYAVGDLAAWPGIKRCGGAMHMGHYAALNIHQQMLAECSGEKPNLKTLNAFPAVIGLALGTKAVSYTPDEGTRHGEELLTALFGDDMANSTLHAVGNVSTKAINRARLKASAHETHYIEVVIHDDMSTGAVSRRAIARFQATLDAEALVTVLAFSAAASPQHALSKLASRAQPEAIATCIDIAYAGPAQAAANINGLEVAIFPDFAMGKTNKTDDFLSKFPLGKVPAFEAADGTTLFESDAIAQYIAESGPASAQLLGATPAQRATIRQWICFAQGEILDPVTHLALWRLKIRPYDEATETNNLQRLERSLGCLETHLKGRTWFASEEKVSMADITLASALVWGFSMAIDAEMREKFPLTVAWYERLIQVDGVKQAFGEKNFVEKRQPYSV</sequence>
<comment type="similarity">
    <text evidence="1">Belongs to the GST superfamily.</text>
</comment>
<gene>
    <name evidence="4" type="ORF">PEBR_37312</name>
</gene>
<feature type="domain" description="GST N-terminal" evidence="2">
    <location>
        <begin position="486"/>
        <end position="568"/>
    </location>
</feature>
<dbReference type="EMBL" id="LJBN01000210">
    <property type="protein sequence ID" value="OOQ82794.1"/>
    <property type="molecule type" value="Genomic_DNA"/>
</dbReference>
<dbReference type="InterPro" id="IPR004046">
    <property type="entry name" value="GST_C"/>
</dbReference>
<dbReference type="PRINTS" id="PR00368">
    <property type="entry name" value="FADPNR"/>
</dbReference>
<comment type="caution">
    <text evidence="4">The sequence shown here is derived from an EMBL/GenBank/DDBJ whole genome shotgun (WGS) entry which is preliminary data.</text>
</comment>
<accession>A0A1S9RB85</accession>
<dbReference type="CDD" id="cd03044">
    <property type="entry name" value="GST_N_EF1Bgamma"/>
    <property type="match status" value="1"/>
</dbReference>
<name>A0A1S9RB85_PENBI</name>
<evidence type="ECO:0000256" key="1">
    <source>
        <dbReference type="ARBA" id="ARBA00007409"/>
    </source>
</evidence>
<dbReference type="Pfam" id="PF02798">
    <property type="entry name" value="GST_N"/>
    <property type="match status" value="1"/>
</dbReference>
<dbReference type="Pfam" id="PF00043">
    <property type="entry name" value="GST_C"/>
    <property type="match status" value="1"/>
</dbReference>
<dbReference type="CDD" id="cd03181">
    <property type="entry name" value="GST_C_EF1Bgamma_like"/>
    <property type="match status" value="1"/>
</dbReference>
<organism evidence="4 5">
    <name type="scientific">Penicillium brasilianum</name>
    <dbReference type="NCBI Taxonomy" id="104259"/>
    <lineage>
        <taxon>Eukaryota</taxon>
        <taxon>Fungi</taxon>
        <taxon>Dikarya</taxon>
        <taxon>Ascomycota</taxon>
        <taxon>Pezizomycotina</taxon>
        <taxon>Eurotiomycetes</taxon>
        <taxon>Eurotiomycetidae</taxon>
        <taxon>Eurotiales</taxon>
        <taxon>Aspergillaceae</taxon>
        <taxon>Penicillium</taxon>
    </lineage>
</organism>
<proteinExistence type="inferred from homology"/>
<dbReference type="InterPro" id="IPR036249">
    <property type="entry name" value="Thioredoxin-like_sf"/>
</dbReference>
<dbReference type="PROSITE" id="PS50405">
    <property type="entry name" value="GST_CTER"/>
    <property type="match status" value="1"/>
</dbReference>
<protein>
    <recommendedName>
        <fullName evidence="6">Glutathione S-transferase</fullName>
    </recommendedName>
</protein>
<dbReference type="GO" id="GO:0050660">
    <property type="term" value="F:flavin adenine dinucleotide binding"/>
    <property type="evidence" value="ECO:0007669"/>
    <property type="project" value="TreeGrafter"/>
</dbReference>
<dbReference type="GO" id="GO:0005737">
    <property type="term" value="C:cytoplasm"/>
    <property type="evidence" value="ECO:0007669"/>
    <property type="project" value="TreeGrafter"/>
</dbReference>
<feature type="domain" description="GST C-terminal" evidence="3">
    <location>
        <begin position="574"/>
        <end position="703"/>
    </location>
</feature>
<dbReference type="InterPro" id="IPR023753">
    <property type="entry name" value="FAD/NAD-binding_dom"/>
</dbReference>
<dbReference type="InterPro" id="IPR036282">
    <property type="entry name" value="Glutathione-S-Trfase_C_sf"/>
</dbReference>
<dbReference type="PANTHER" id="PTHR43735">
    <property type="entry name" value="APOPTOSIS-INDUCING FACTOR 1"/>
    <property type="match status" value="1"/>
</dbReference>
<dbReference type="SUPFAM" id="SSF47616">
    <property type="entry name" value="GST C-terminal domain-like"/>
    <property type="match status" value="1"/>
</dbReference>
<evidence type="ECO:0000259" key="3">
    <source>
        <dbReference type="PROSITE" id="PS50405"/>
    </source>
</evidence>
<evidence type="ECO:0000313" key="4">
    <source>
        <dbReference type="EMBL" id="OOQ82794.1"/>
    </source>
</evidence>
<dbReference type="SUPFAM" id="SSF52833">
    <property type="entry name" value="Thioredoxin-like"/>
    <property type="match status" value="1"/>
</dbReference>
<dbReference type="PROSITE" id="PS50404">
    <property type="entry name" value="GST_NTER"/>
    <property type="match status" value="1"/>
</dbReference>
<dbReference type="PANTHER" id="PTHR43735:SF24">
    <property type="entry name" value="NUCLEOTIDE-DISULPHIDE OXIDOREDUCTASE AMID-LIKE, PUTATIVE (AFU_ORTHOLOGUE AFUA_1G17180)-RELATED"/>
    <property type="match status" value="1"/>
</dbReference>
<dbReference type="FunFam" id="1.20.1050.10:FF:000006">
    <property type="entry name" value="Elongation factor 1 gamma"/>
    <property type="match status" value="1"/>
</dbReference>
<dbReference type="Pfam" id="PF07992">
    <property type="entry name" value="Pyr_redox_2"/>
    <property type="match status" value="1"/>
</dbReference>
<dbReference type="AlphaFoldDB" id="A0A1S9RB85"/>
<dbReference type="GO" id="GO:0004174">
    <property type="term" value="F:electron-transferring-flavoprotein dehydrogenase activity"/>
    <property type="evidence" value="ECO:0007669"/>
    <property type="project" value="TreeGrafter"/>
</dbReference>
<dbReference type="InterPro" id="IPR004045">
    <property type="entry name" value="Glutathione_S-Trfase_N"/>
</dbReference>
<evidence type="ECO:0000313" key="5">
    <source>
        <dbReference type="Proteomes" id="UP000190744"/>
    </source>
</evidence>
<dbReference type="SFLD" id="SFLDS00019">
    <property type="entry name" value="Glutathione_Transferase_(cytos"/>
    <property type="match status" value="1"/>
</dbReference>
<reference evidence="5" key="1">
    <citation type="submission" date="2015-09" db="EMBL/GenBank/DDBJ databases">
        <authorList>
            <person name="Fill T.P."/>
            <person name="Baretta J.F."/>
            <person name="de Almeida L.G."/>
            <person name="Rocha M."/>
            <person name="de Souza D.H."/>
            <person name="Malavazi I."/>
            <person name="Cerdeira L.T."/>
            <person name="Hong H."/>
            <person name="Samborskyy M."/>
            <person name="de Vasconcelos A.T."/>
            <person name="Leadlay P."/>
            <person name="Rodrigues-Filho E."/>
        </authorList>
    </citation>
    <scope>NUCLEOTIDE SEQUENCE [LARGE SCALE GENOMIC DNA]</scope>
    <source>
        <strain evidence="5">LaBioMMi 136</strain>
    </source>
</reference>
<dbReference type="InterPro" id="IPR036188">
    <property type="entry name" value="FAD/NAD-bd_sf"/>
</dbReference>
<dbReference type="InterPro" id="IPR010987">
    <property type="entry name" value="Glutathione-S-Trfase_C-like"/>
</dbReference>
<dbReference type="Proteomes" id="UP000190744">
    <property type="component" value="Unassembled WGS sequence"/>
</dbReference>
<evidence type="ECO:0008006" key="6">
    <source>
        <dbReference type="Google" id="ProtNLM"/>
    </source>
</evidence>
<dbReference type="PRINTS" id="PR00411">
    <property type="entry name" value="PNDRDTASEI"/>
</dbReference>
<dbReference type="Gene3D" id="3.50.50.100">
    <property type="match status" value="1"/>
</dbReference>
<dbReference type="Gene3D" id="1.20.1050.10">
    <property type="match status" value="1"/>
</dbReference>
<dbReference type="SUPFAM" id="SSF51905">
    <property type="entry name" value="FAD/NAD(P)-binding domain"/>
    <property type="match status" value="1"/>
</dbReference>
<evidence type="ECO:0000259" key="2">
    <source>
        <dbReference type="PROSITE" id="PS50404"/>
    </source>
</evidence>